<sequence length="115" mass="13040">MAAIERPAGTRYARPYATPDRLDLLTGPVSGIVRLPRHLDWSGNAEYDLDSPGRIVDLYRTVIIEAVTSEDLHTFLDARTLRQLWALLWLPDAVRQAWESRFPDLAQIRRLSAAA</sequence>
<dbReference type="EMBL" id="JACEHE010000001">
    <property type="protein sequence ID" value="MBA2944317.1"/>
    <property type="molecule type" value="Genomic_DNA"/>
</dbReference>
<dbReference type="AlphaFoldDB" id="A0A7W0DFV3"/>
<evidence type="ECO:0000313" key="2">
    <source>
        <dbReference type="Proteomes" id="UP000545761"/>
    </source>
</evidence>
<protein>
    <submittedName>
        <fullName evidence="1">Uncharacterized protein</fullName>
    </submittedName>
</protein>
<organism evidence="1 2">
    <name type="scientific">Streptomyces himalayensis subsp. himalayensis</name>
    <dbReference type="NCBI Taxonomy" id="2756131"/>
    <lineage>
        <taxon>Bacteria</taxon>
        <taxon>Bacillati</taxon>
        <taxon>Actinomycetota</taxon>
        <taxon>Actinomycetes</taxon>
        <taxon>Kitasatosporales</taxon>
        <taxon>Streptomycetaceae</taxon>
        <taxon>Streptomyces</taxon>
        <taxon>Streptomyces himalayensis</taxon>
    </lineage>
</organism>
<reference evidence="1 2" key="1">
    <citation type="submission" date="2020-07" db="EMBL/GenBank/DDBJ databases">
        <title>Streptomyces isolated from Indian soil.</title>
        <authorList>
            <person name="Mandal S."/>
            <person name="Maiti P.K."/>
        </authorList>
    </citation>
    <scope>NUCLEOTIDE SEQUENCE [LARGE SCALE GENOMIC DNA]</scope>
    <source>
        <strain evidence="1 2">PSKA28</strain>
    </source>
</reference>
<evidence type="ECO:0000313" key="1">
    <source>
        <dbReference type="EMBL" id="MBA2944317.1"/>
    </source>
</evidence>
<gene>
    <name evidence="1" type="ORF">H1D24_00410</name>
</gene>
<dbReference type="Proteomes" id="UP000545761">
    <property type="component" value="Unassembled WGS sequence"/>
</dbReference>
<comment type="caution">
    <text evidence="1">The sequence shown here is derived from an EMBL/GenBank/DDBJ whole genome shotgun (WGS) entry which is preliminary data.</text>
</comment>
<dbReference type="RefSeq" id="WP_181655293.1">
    <property type="nucleotide sequence ID" value="NZ_JACEHE010000001.1"/>
</dbReference>
<name>A0A7W0DFV3_9ACTN</name>
<proteinExistence type="predicted"/>
<accession>A0A7W0DFV3</accession>